<evidence type="ECO:0000256" key="6">
    <source>
        <dbReference type="NCBIfam" id="TIGR01068"/>
    </source>
</evidence>
<dbReference type="Gene3D" id="2.30.30.380">
    <property type="entry name" value="Zn-finger domain of Sec23/24"/>
    <property type="match status" value="1"/>
</dbReference>
<reference evidence="9" key="1">
    <citation type="submission" date="2018-01" db="EMBL/GenBank/DDBJ databases">
        <title>Draft Genome Sequence of the Radioresistant Bacterium Deinococcus aerius TR0125, Isolated from the Higher Atmosphere above Japan.</title>
        <authorList>
            <person name="Satoh K."/>
            <person name="Arai H."/>
            <person name="Sanzen T."/>
            <person name="Kawaguchi Y."/>
            <person name="Hayashi H."/>
            <person name="Yokobori S."/>
            <person name="Yamagishi A."/>
            <person name="Oono Y."/>
            <person name="Narumi I."/>
        </authorList>
    </citation>
    <scope>NUCLEOTIDE SEQUENCE [LARGE SCALE GENOMIC DNA]</scope>
    <source>
        <strain evidence="9">TR0125</strain>
    </source>
</reference>
<dbReference type="InterPro" id="IPR013766">
    <property type="entry name" value="Thioredoxin_domain"/>
</dbReference>
<feature type="domain" description="Thioredoxin" evidence="7">
    <location>
        <begin position="34"/>
        <end position="140"/>
    </location>
</feature>
<comment type="caution">
    <text evidence="8">The sequence shown here is derived from an EMBL/GenBank/DDBJ whole genome shotgun (WGS) entry which is preliminary data.</text>
</comment>
<keyword evidence="5" id="KW-0676">Redox-active center</keyword>
<dbReference type="FunFam" id="3.40.30.10:FF:000001">
    <property type="entry name" value="Thioredoxin"/>
    <property type="match status" value="1"/>
</dbReference>
<keyword evidence="4" id="KW-1015">Disulfide bond</keyword>
<dbReference type="Gene3D" id="3.40.30.10">
    <property type="entry name" value="Glutaredoxin"/>
    <property type="match status" value="1"/>
</dbReference>
<dbReference type="OrthoDB" id="9790390at2"/>
<dbReference type="GO" id="GO:0045454">
    <property type="term" value="P:cell redox homeostasis"/>
    <property type="evidence" value="ECO:0007669"/>
    <property type="project" value="TreeGrafter"/>
</dbReference>
<evidence type="ECO:0000256" key="2">
    <source>
        <dbReference type="ARBA" id="ARBA00022448"/>
    </source>
</evidence>
<dbReference type="NCBIfam" id="TIGR01068">
    <property type="entry name" value="thioredoxin"/>
    <property type="match status" value="1"/>
</dbReference>
<comment type="similarity">
    <text evidence="1">Belongs to the thioredoxin family.</text>
</comment>
<dbReference type="PANTHER" id="PTHR45663:SF11">
    <property type="entry name" value="GEO12009P1"/>
    <property type="match status" value="1"/>
</dbReference>
<sequence length="149" mass="15719">MSDVAVCVHCGAKNRLGTPPAGQVPVCGRCGHPLPWLLSASDATFGAEVTASVPVLVDFWAEWCGPCRAVAPVLEDLAREHAGKLKVVKLDVDRNPDVSGRYGVRSIPTLILFEHGRPAETWVGALPKGTLSARLAPYLRQGGGGEAAR</sequence>
<gene>
    <name evidence="8" type="ORF">DAERI_080196</name>
</gene>
<dbReference type="InterPro" id="IPR017937">
    <property type="entry name" value="Thioredoxin_CS"/>
</dbReference>
<organism evidence="8 9">
    <name type="scientific">Deinococcus aerius</name>
    <dbReference type="NCBI Taxonomy" id="200253"/>
    <lineage>
        <taxon>Bacteria</taxon>
        <taxon>Thermotogati</taxon>
        <taxon>Deinococcota</taxon>
        <taxon>Deinococci</taxon>
        <taxon>Deinococcales</taxon>
        <taxon>Deinococcaceae</taxon>
        <taxon>Deinococcus</taxon>
    </lineage>
</organism>
<dbReference type="CDD" id="cd02947">
    <property type="entry name" value="TRX_family"/>
    <property type="match status" value="1"/>
</dbReference>
<dbReference type="Proteomes" id="UP000236569">
    <property type="component" value="Unassembled WGS sequence"/>
</dbReference>
<dbReference type="RefSeq" id="WP_103129770.1">
    <property type="nucleotide sequence ID" value="NZ_BFAG01000008.1"/>
</dbReference>
<dbReference type="Pfam" id="PF00085">
    <property type="entry name" value="Thioredoxin"/>
    <property type="match status" value="1"/>
</dbReference>
<evidence type="ECO:0000256" key="3">
    <source>
        <dbReference type="ARBA" id="ARBA00022982"/>
    </source>
</evidence>
<dbReference type="GO" id="GO:0005829">
    <property type="term" value="C:cytosol"/>
    <property type="evidence" value="ECO:0007669"/>
    <property type="project" value="TreeGrafter"/>
</dbReference>
<dbReference type="EMBL" id="BFAG01000008">
    <property type="protein sequence ID" value="GBF06405.1"/>
    <property type="molecule type" value="Genomic_DNA"/>
</dbReference>
<evidence type="ECO:0000259" key="7">
    <source>
        <dbReference type="PROSITE" id="PS51352"/>
    </source>
</evidence>
<dbReference type="GO" id="GO:0015035">
    <property type="term" value="F:protein-disulfide reductase activity"/>
    <property type="evidence" value="ECO:0007669"/>
    <property type="project" value="UniProtKB-UniRule"/>
</dbReference>
<evidence type="ECO:0000313" key="9">
    <source>
        <dbReference type="Proteomes" id="UP000236569"/>
    </source>
</evidence>
<keyword evidence="3" id="KW-0249">Electron transport</keyword>
<dbReference type="AlphaFoldDB" id="A0A2I9DZG8"/>
<proteinExistence type="inferred from homology"/>
<keyword evidence="2" id="KW-0813">Transport</keyword>
<evidence type="ECO:0000256" key="4">
    <source>
        <dbReference type="ARBA" id="ARBA00023157"/>
    </source>
</evidence>
<accession>A0A2I9DZG8</accession>
<dbReference type="InterPro" id="IPR036249">
    <property type="entry name" value="Thioredoxin-like_sf"/>
</dbReference>
<evidence type="ECO:0000256" key="1">
    <source>
        <dbReference type="ARBA" id="ARBA00008987"/>
    </source>
</evidence>
<evidence type="ECO:0000313" key="8">
    <source>
        <dbReference type="EMBL" id="GBF06405.1"/>
    </source>
</evidence>
<dbReference type="SUPFAM" id="SSF52833">
    <property type="entry name" value="Thioredoxin-like"/>
    <property type="match status" value="1"/>
</dbReference>
<keyword evidence="9" id="KW-1185">Reference proteome</keyword>
<name>A0A2I9DZG8_9DEIO</name>
<dbReference type="PROSITE" id="PS00194">
    <property type="entry name" value="THIOREDOXIN_1"/>
    <property type="match status" value="1"/>
</dbReference>
<dbReference type="InterPro" id="IPR005746">
    <property type="entry name" value="Thioredoxin"/>
</dbReference>
<dbReference type="PANTHER" id="PTHR45663">
    <property type="entry name" value="GEO12009P1"/>
    <property type="match status" value="1"/>
</dbReference>
<protein>
    <recommendedName>
        <fullName evidence="6">Thioredoxin</fullName>
    </recommendedName>
</protein>
<dbReference type="PRINTS" id="PR00421">
    <property type="entry name" value="THIOREDOXIN"/>
</dbReference>
<evidence type="ECO:0000256" key="5">
    <source>
        <dbReference type="ARBA" id="ARBA00023284"/>
    </source>
</evidence>
<dbReference type="PROSITE" id="PS51352">
    <property type="entry name" value="THIOREDOXIN_2"/>
    <property type="match status" value="1"/>
</dbReference>